<feature type="compositionally biased region" description="Low complexity" evidence="1">
    <location>
        <begin position="195"/>
        <end position="204"/>
    </location>
</feature>
<evidence type="ECO:0000256" key="1">
    <source>
        <dbReference type="SAM" id="MobiDB-lite"/>
    </source>
</evidence>
<keyword evidence="3" id="KW-1185">Reference proteome</keyword>
<dbReference type="AlphaFoldDB" id="A0A2R5G8V3"/>
<feature type="compositionally biased region" description="Basic residues" evidence="1">
    <location>
        <begin position="311"/>
        <end position="323"/>
    </location>
</feature>
<feature type="region of interest" description="Disordered" evidence="1">
    <location>
        <begin position="140"/>
        <end position="379"/>
    </location>
</feature>
<feature type="compositionally biased region" description="Acidic residues" evidence="1">
    <location>
        <begin position="230"/>
        <end position="240"/>
    </location>
</feature>
<feature type="compositionally biased region" description="Low complexity" evidence="1">
    <location>
        <begin position="50"/>
        <end position="71"/>
    </location>
</feature>
<organism evidence="2 3">
    <name type="scientific">Hondaea fermentalgiana</name>
    <dbReference type="NCBI Taxonomy" id="2315210"/>
    <lineage>
        <taxon>Eukaryota</taxon>
        <taxon>Sar</taxon>
        <taxon>Stramenopiles</taxon>
        <taxon>Bigyra</taxon>
        <taxon>Labyrinthulomycetes</taxon>
        <taxon>Thraustochytrida</taxon>
        <taxon>Thraustochytriidae</taxon>
        <taxon>Hondaea</taxon>
    </lineage>
</organism>
<evidence type="ECO:0000313" key="2">
    <source>
        <dbReference type="EMBL" id="GBG24094.1"/>
    </source>
</evidence>
<dbReference type="EMBL" id="BEYU01000003">
    <property type="protein sequence ID" value="GBG24094.1"/>
    <property type="molecule type" value="Genomic_DNA"/>
</dbReference>
<sequence length="379" mass="40802">MMGAGTGASELQRGKTHSQGPQSPRHEPRAHEPSLRGGGGGQKVTALPPAVRMAQQRQRAQSFSAASTRSALRPSVSEPSTAQDPAYRVGAGGPMSPRSAATDPVENANISVARANRTRALSETGRKLLVGVYNRSLFDQPLVPLSPRPSGMPMSPRSPPSEPAHMPQDPIQMPSMSLDENHRGQQQGNGGQHMSAAARQAAASKSRKARARQEEKAKKKNANYFAAMMSEDEEDEDTSDSGDGIIDLPHRISSSGSGDAFFGNPRGSHASAVGKIDESVIGESDAEVSAWETVSTARKKPSQSRGPPQQPRRRSPSPQRRGHQRSDSFDSYGDDDLYDLQMPTFAARQVGGAKKAMQFKAAEKRGRAMDKRDRQRYGN</sequence>
<name>A0A2R5G8V3_9STRA</name>
<comment type="caution">
    <text evidence="2">The sequence shown here is derived from an EMBL/GenBank/DDBJ whole genome shotgun (WGS) entry which is preliminary data.</text>
</comment>
<gene>
    <name evidence="2" type="ORF">FCC1311_003122</name>
</gene>
<dbReference type="InParanoid" id="A0A2R5G8V3"/>
<dbReference type="Proteomes" id="UP000241890">
    <property type="component" value="Unassembled WGS sequence"/>
</dbReference>
<protein>
    <submittedName>
        <fullName evidence="2">Uncharacterized protein</fullName>
    </submittedName>
</protein>
<feature type="compositionally biased region" description="Basic and acidic residues" evidence="1">
    <location>
        <begin position="24"/>
        <end position="34"/>
    </location>
</feature>
<accession>A0A2R5G8V3</accession>
<reference evidence="2 3" key="1">
    <citation type="submission" date="2017-12" db="EMBL/GenBank/DDBJ databases">
        <title>Sequencing, de novo assembly and annotation of complete genome of a new Thraustochytrid species, strain FCC1311.</title>
        <authorList>
            <person name="Sedici K."/>
            <person name="Godart F."/>
            <person name="Aiese Cigliano R."/>
            <person name="Sanseverino W."/>
            <person name="Barakat M."/>
            <person name="Ortet P."/>
            <person name="Marechal E."/>
            <person name="Cagnac O."/>
            <person name="Amato A."/>
        </authorList>
    </citation>
    <scope>NUCLEOTIDE SEQUENCE [LARGE SCALE GENOMIC DNA]</scope>
</reference>
<evidence type="ECO:0000313" key="3">
    <source>
        <dbReference type="Proteomes" id="UP000241890"/>
    </source>
</evidence>
<feature type="compositionally biased region" description="Basic and acidic residues" evidence="1">
    <location>
        <begin position="361"/>
        <end position="379"/>
    </location>
</feature>
<proteinExistence type="predicted"/>
<feature type="region of interest" description="Disordered" evidence="1">
    <location>
        <begin position="1"/>
        <end position="107"/>
    </location>
</feature>